<reference evidence="2" key="1">
    <citation type="journal article" date="2023" name="Nat. Plants">
        <title>Single-cell RNA sequencing provides a high-resolution roadmap for understanding the multicellular compartmentation of specialized metabolism.</title>
        <authorList>
            <person name="Sun S."/>
            <person name="Shen X."/>
            <person name="Li Y."/>
            <person name="Li Y."/>
            <person name="Wang S."/>
            <person name="Li R."/>
            <person name="Zhang H."/>
            <person name="Shen G."/>
            <person name="Guo B."/>
            <person name="Wei J."/>
            <person name="Xu J."/>
            <person name="St-Pierre B."/>
            <person name="Chen S."/>
            <person name="Sun C."/>
        </authorList>
    </citation>
    <scope>NUCLEOTIDE SEQUENCE [LARGE SCALE GENOMIC DNA]</scope>
</reference>
<organism evidence="1 2">
    <name type="scientific">Catharanthus roseus</name>
    <name type="common">Madagascar periwinkle</name>
    <name type="synonym">Vinca rosea</name>
    <dbReference type="NCBI Taxonomy" id="4058"/>
    <lineage>
        <taxon>Eukaryota</taxon>
        <taxon>Viridiplantae</taxon>
        <taxon>Streptophyta</taxon>
        <taxon>Embryophyta</taxon>
        <taxon>Tracheophyta</taxon>
        <taxon>Spermatophyta</taxon>
        <taxon>Magnoliopsida</taxon>
        <taxon>eudicotyledons</taxon>
        <taxon>Gunneridae</taxon>
        <taxon>Pentapetalae</taxon>
        <taxon>asterids</taxon>
        <taxon>lamiids</taxon>
        <taxon>Gentianales</taxon>
        <taxon>Apocynaceae</taxon>
        <taxon>Rauvolfioideae</taxon>
        <taxon>Vinceae</taxon>
        <taxon>Catharanthinae</taxon>
        <taxon>Catharanthus</taxon>
    </lineage>
</organism>
<sequence length="180" mass="20892">MVNALENIKPIWEVEKVGIEGTIYDVSRTVARDRQQILAIRWILEAAFKRHISYWMLTERGELHAIDYFLKDGLYVKLSEGVVHGKCIYLCEEAIRRNERVQVVVDPSITIKAIGHQWCWTYEYSDYNSSDEQSLTFDSYMIPEDDLEGQLCSLEVDNRVVVPTKTHLYIIVTPVDVPHS</sequence>
<protein>
    <submittedName>
        <fullName evidence="1">Uncharacterized protein</fullName>
    </submittedName>
</protein>
<keyword evidence="2" id="KW-1185">Reference proteome</keyword>
<proteinExistence type="predicted"/>
<dbReference type="EMBL" id="CM044707">
    <property type="protein sequence ID" value="KAI5654120.1"/>
    <property type="molecule type" value="Genomic_DNA"/>
</dbReference>
<gene>
    <name evidence="1" type="ORF">M9H77_31307</name>
</gene>
<accession>A0ACC0A0R8</accession>
<comment type="caution">
    <text evidence="1">The sequence shown here is derived from an EMBL/GenBank/DDBJ whole genome shotgun (WGS) entry which is preliminary data.</text>
</comment>
<dbReference type="Proteomes" id="UP001060085">
    <property type="component" value="Linkage Group LG07"/>
</dbReference>
<evidence type="ECO:0000313" key="1">
    <source>
        <dbReference type="EMBL" id="KAI5654120.1"/>
    </source>
</evidence>
<evidence type="ECO:0000313" key="2">
    <source>
        <dbReference type="Proteomes" id="UP001060085"/>
    </source>
</evidence>
<name>A0ACC0A0R8_CATRO</name>